<dbReference type="InterPro" id="IPR044201">
    <property type="entry name" value="DVR-like"/>
</dbReference>
<dbReference type="EMBL" id="JAMYWD010000007">
    <property type="protein sequence ID" value="KAJ4965703.1"/>
    <property type="molecule type" value="Genomic_DNA"/>
</dbReference>
<dbReference type="PANTHER" id="PTHR47378">
    <property type="entry name" value="DIVINYL CHLOROPHYLLIDE A 8-VINYL-REDUCTASE, CHLOROPLASTIC"/>
    <property type="match status" value="1"/>
</dbReference>
<gene>
    <name evidence="2" type="ORF">NE237_017552</name>
</gene>
<evidence type="ECO:0000313" key="2">
    <source>
        <dbReference type="EMBL" id="KAJ4965703.1"/>
    </source>
</evidence>
<proteinExistence type="predicted"/>
<organism evidence="2 3">
    <name type="scientific">Protea cynaroides</name>
    <dbReference type="NCBI Taxonomy" id="273540"/>
    <lineage>
        <taxon>Eukaryota</taxon>
        <taxon>Viridiplantae</taxon>
        <taxon>Streptophyta</taxon>
        <taxon>Embryophyta</taxon>
        <taxon>Tracheophyta</taxon>
        <taxon>Spermatophyta</taxon>
        <taxon>Magnoliopsida</taxon>
        <taxon>Proteales</taxon>
        <taxon>Proteaceae</taxon>
        <taxon>Protea</taxon>
    </lineage>
</organism>
<evidence type="ECO:0000313" key="3">
    <source>
        <dbReference type="Proteomes" id="UP001141806"/>
    </source>
</evidence>
<dbReference type="Proteomes" id="UP001141806">
    <property type="component" value="Unassembled WGS sequence"/>
</dbReference>
<comment type="caution">
    <text evidence="2">The sequence shown here is derived from an EMBL/GenBank/DDBJ whole genome shotgun (WGS) entry which is preliminary data.</text>
</comment>
<keyword evidence="3" id="KW-1185">Reference proteome</keyword>
<dbReference type="PANTHER" id="PTHR47378:SF1">
    <property type="entry name" value="DIVINYL CHLOROPHYLLIDE A 8-VINYL-REDUCTASE, CHLOROPLASTIC"/>
    <property type="match status" value="1"/>
</dbReference>
<dbReference type="AlphaFoldDB" id="A0A9Q0K891"/>
<reference evidence="2" key="1">
    <citation type="journal article" date="2023" name="Plant J.">
        <title>The genome of the king protea, Protea cynaroides.</title>
        <authorList>
            <person name="Chang J."/>
            <person name="Duong T.A."/>
            <person name="Schoeman C."/>
            <person name="Ma X."/>
            <person name="Roodt D."/>
            <person name="Barker N."/>
            <person name="Li Z."/>
            <person name="Van de Peer Y."/>
            <person name="Mizrachi E."/>
        </authorList>
    </citation>
    <scope>NUCLEOTIDE SEQUENCE</scope>
    <source>
        <tissue evidence="2">Young leaves</tissue>
    </source>
</reference>
<sequence length="130" mass="14979">MRKAEEDENFTYSIVRPTAFFKSLGGQVDSWRRKCRPLEKKTMNLGEENAELVEKKWQTLRGKMNLGGNTTIADSAHTNTCENKEEEEEEVQQLQQPSLSLVFFLPLYSKVLDELIVKFGRKLGLEDLPI</sequence>
<protein>
    <submittedName>
        <fullName evidence="2">Uncharacterized protein</fullName>
    </submittedName>
</protein>
<keyword evidence="1" id="KW-0560">Oxidoreductase</keyword>
<evidence type="ECO:0000256" key="1">
    <source>
        <dbReference type="ARBA" id="ARBA00023002"/>
    </source>
</evidence>
<name>A0A9Q0K891_9MAGN</name>
<accession>A0A9Q0K891</accession>
<dbReference type="GO" id="GO:0016491">
    <property type="term" value="F:oxidoreductase activity"/>
    <property type="evidence" value="ECO:0007669"/>
    <property type="project" value="UniProtKB-KW"/>
</dbReference>